<dbReference type="Proteomes" id="UP000277928">
    <property type="component" value="Unassembled WGS sequence"/>
</dbReference>
<accession>A0A3P6SS78</accession>
<proteinExistence type="predicted"/>
<evidence type="ECO:0008006" key="4">
    <source>
        <dbReference type="Google" id="ProtNLM"/>
    </source>
</evidence>
<name>A0A3P6SS78_LITSI</name>
<dbReference type="AlphaFoldDB" id="A0A3P6SS78"/>
<evidence type="ECO:0000313" key="2">
    <source>
        <dbReference type="EMBL" id="VDK77946.1"/>
    </source>
</evidence>
<dbReference type="EMBL" id="UYRX01000226">
    <property type="protein sequence ID" value="VDK77946.1"/>
    <property type="molecule type" value="Genomic_DNA"/>
</dbReference>
<keyword evidence="3" id="KW-1185">Reference proteome</keyword>
<keyword evidence="1" id="KW-1133">Transmembrane helix</keyword>
<keyword evidence="1" id="KW-0812">Transmembrane</keyword>
<dbReference type="OMA" id="ICFIAQP"/>
<gene>
    <name evidence="2" type="ORF">NLS_LOCUS3881</name>
</gene>
<keyword evidence="1" id="KW-0472">Membrane</keyword>
<feature type="transmembrane region" description="Helical" evidence="1">
    <location>
        <begin position="214"/>
        <end position="236"/>
    </location>
</feature>
<dbReference type="OrthoDB" id="5801307at2759"/>
<evidence type="ECO:0000313" key="3">
    <source>
        <dbReference type="Proteomes" id="UP000277928"/>
    </source>
</evidence>
<protein>
    <recommendedName>
        <fullName evidence="4">Gamma-tubulin complex component</fullName>
    </recommendedName>
</protein>
<organism evidence="2 3">
    <name type="scientific">Litomosoides sigmodontis</name>
    <name type="common">Filarial nematode worm</name>
    <dbReference type="NCBI Taxonomy" id="42156"/>
    <lineage>
        <taxon>Eukaryota</taxon>
        <taxon>Metazoa</taxon>
        <taxon>Ecdysozoa</taxon>
        <taxon>Nematoda</taxon>
        <taxon>Chromadorea</taxon>
        <taxon>Rhabditida</taxon>
        <taxon>Spirurina</taxon>
        <taxon>Spiruromorpha</taxon>
        <taxon>Filarioidea</taxon>
        <taxon>Onchocercidae</taxon>
        <taxon>Litomosoides</taxon>
    </lineage>
</organism>
<evidence type="ECO:0000256" key="1">
    <source>
        <dbReference type="SAM" id="Phobius"/>
    </source>
</evidence>
<sequence length="653" mass="74920">MEEQDSDDENTNETATTVVRNVAVVEKGRKWQIDVANESNRLNIPHGLQAFRVSVEDNILMNNTRKILKSLEKRSSTHRVMITEQELINHLLRQIFRTFLINCICLLLDINRNCSFLIPKPCGNYELDGSYYLTDGILEQTEIATYVEPFLEAHTQLIALLAFSQKDHVHSQVEQVLQEFVLDFLSRHTQAVGELYNNDTLNLRTLLHSIRNELLALSIVYNSLSVIITAGIWNYATVNCFLDRFLATTLYAELRPRSVKEVIGRLQQGVIAIFERYFDRLFNAGEIDPMLENEFIFQSAKDGIGIQTRRTHCLFWSKLLIKCVENGALNARRLRMGNYDYQAPDKFSVYLRKALRLKDDCYFITAQKIVRSMEYACKICAKNNSSLLFRCVLENDALPHVLKEIESVYTGFAVREMAFDLFGATRTSQHCSLVLSFQNSLKLSGFPPEVCERWTILCDSGFLDDLVIKPQLSWPMYYLIEDKFLSTLNMCLRFLLRLLQAQEALSAVRIDLATMKELNIGRQRLNHLICFIAQPLSAISEIFFTHLQAMLAKKFSLVAESKTLEEAQGILKDLNVHLTNLITRSGSRALIHDAITKLCDRATEVELRLRMDNVSLHDVEEMLKVVRREKDLLVGLGRSMHGTIFTLLQPLLT</sequence>
<reference evidence="2 3" key="1">
    <citation type="submission" date="2018-08" db="EMBL/GenBank/DDBJ databases">
        <authorList>
            <person name="Laetsch R D."/>
            <person name="Stevens L."/>
            <person name="Kumar S."/>
            <person name="Blaxter L. M."/>
        </authorList>
    </citation>
    <scope>NUCLEOTIDE SEQUENCE [LARGE SCALE GENOMIC DNA]</scope>
</reference>